<dbReference type="AlphaFoldDB" id="A0A172WIF1"/>
<dbReference type="PANTHER" id="PTHR37694">
    <property type="entry name" value="SLR8022 PROTEIN"/>
    <property type="match status" value="1"/>
</dbReference>
<dbReference type="GeneID" id="28496213"/>
<dbReference type="Gene3D" id="2.60.120.10">
    <property type="entry name" value="Jelly Rolls"/>
    <property type="match status" value="1"/>
</dbReference>
<dbReference type="KEGG" id="tpie:A7C91_08425"/>
<protein>
    <submittedName>
        <fullName evidence="2">Cupin</fullName>
    </submittedName>
</protein>
<evidence type="ECO:0000313" key="2">
    <source>
        <dbReference type="EMBL" id="ANF23190.1"/>
    </source>
</evidence>
<sequence length="103" mass="11284">MIVVNVENAEGVENPHGVDVRKLLAMEKVSVLHVSLKPGEELKKHSTSVDAFLYVLKGRGVVEVGEERAEVKKGYLVYLPKNIPHSVSNAGSMEMSFLVVKVV</sequence>
<keyword evidence="3" id="KW-1185">Reference proteome</keyword>
<dbReference type="STRING" id="1712654.A7C91_08425"/>
<feature type="domain" description="Cupin type-2" evidence="1">
    <location>
        <begin position="33"/>
        <end position="100"/>
    </location>
</feature>
<dbReference type="OrthoDB" id="114121at2157"/>
<proteinExistence type="predicted"/>
<dbReference type="PANTHER" id="PTHR37694:SF1">
    <property type="entry name" value="SLR8022 PROTEIN"/>
    <property type="match status" value="1"/>
</dbReference>
<dbReference type="Pfam" id="PF07883">
    <property type="entry name" value="Cupin_2"/>
    <property type="match status" value="1"/>
</dbReference>
<gene>
    <name evidence="2" type="ORF">A7C91_08425</name>
</gene>
<dbReference type="InterPro" id="IPR013096">
    <property type="entry name" value="Cupin_2"/>
</dbReference>
<organism evidence="2 3">
    <name type="scientific">Thermococcus piezophilus</name>
    <dbReference type="NCBI Taxonomy" id="1712654"/>
    <lineage>
        <taxon>Archaea</taxon>
        <taxon>Methanobacteriati</taxon>
        <taxon>Methanobacteriota</taxon>
        <taxon>Thermococci</taxon>
        <taxon>Thermococcales</taxon>
        <taxon>Thermococcaceae</taxon>
        <taxon>Thermococcus</taxon>
    </lineage>
</organism>
<dbReference type="InterPro" id="IPR011051">
    <property type="entry name" value="RmlC_Cupin_sf"/>
</dbReference>
<evidence type="ECO:0000313" key="3">
    <source>
        <dbReference type="Proteomes" id="UP000076969"/>
    </source>
</evidence>
<dbReference type="SUPFAM" id="SSF51182">
    <property type="entry name" value="RmlC-like cupins"/>
    <property type="match status" value="1"/>
</dbReference>
<dbReference type="EMBL" id="CP015520">
    <property type="protein sequence ID" value="ANF23190.1"/>
    <property type="molecule type" value="Genomic_DNA"/>
</dbReference>
<name>A0A172WIF1_9EURY</name>
<accession>A0A172WIF1</accession>
<dbReference type="Proteomes" id="UP000076969">
    <property type="component" value="Chromosome"/>
</dbReference>
<evidence type="ECO:0000259" key="1">
    <source>
        <dbReference type="Pfam" id="PF07883"/>
    </source>
</evidence>
<dbReference type="RefSeq" id="WP_068666605.1">
    <property type="nucleotide sequence ID" value="NZ_CP015520.1"/>
</dbReference>
<dbReference type="InterPro" id="IPR014710">
    <property type="entry name" value="RmlC-like_jellyroll"/>
</dbReference>
<reference evidence="3" key="1">
    <citation type="journal article" date="2016" name="Syst. Appl. Microbiol.">
        <title>Thermococcus piezophilus sp. nov., a novel hyperthermophilic and piezophilic archaeon with a broad pressure range for growth, isolated from a deepest hydrothermal vent at the Mid-Cayman Rise.</title>
        <authorList>
            <person name="Dalmasso C."/>
            <person name="Oger P."/>
            <person name="Selva G."/>
            <person name="Courtine D."/>
            <person name="L'Haridon S."/>
            <person name="Garlaschelli A."/>
            <person name="Roussel E."/>
            <person name="Miyazaki J."/>
            <person name="Reveillaud J."/>
            <person name="Jebbar M."/>
            <person name="Takai K."/>
            <person name="Maignien L."/>
            <person name="Alain K."/>
        </authorList>
    </citation>
    <scope>NUCLEOTIDE SEQUENCE [LARGE SCALE GENOMIC DNA]</scope>
    <source>
        <strain evidence="3">CDGS</strain>
    </source>
</reference>